<dbReference type="GeneID" id="89925431"/>
<dbReference type="SUPFAM" id="SSF51735">
    <property type="entry name" value="NAD(P)-binding Rossmann-fold domains"/>
    <property type="match status" value="1"/>
</dbReference>
<evidence type="ECO:0000256" key="1">
    <source>
        <dbReference type="ARBA" id="ARBA00006484"/>
    </source>
</evidence>
<dbReference type="Pfam" id="PF00106">
    <property type="entry name" value="adh_short"/>
    <property type="match status" value="1"/>
</dbReference>
<sequence>MSKGEGFGRLPHTYGVNFTSTIHHSITGPTDPSNNKLAGPFVICVTGAGKGLGFQIALSYAKANATGLVISSRTTSDLEALTAEIQKVDSKVEILAQLCDTTKDEDVESLFKATKERFGRLDVCVANAGIISKYLEDGSLPKGITTDFDFERVINVNLLGTVRVARRFTPLLLETDGAKAFVVITSLAAHLDSSGLTPIAYNVSKRGACHLAESMALDHGKEGLLSYALHPGGVVTPQTQNHSLSKGDAWDKGLNDDVDLCGGWLTWLTKERRDWLSGRYLSVNWDVEELSGMKEDIVSKDLLKFRMAV</sequence>
<dbReference type="EMBL" id="JAVRRT010000006">
    <property type="protein sequence ID" value="KAK5170941.1"/>
    <property type="molecule type" value="Genomic_DNA"/>
</dbReference>
<proteinExistence type="inferred from homology"/>
<dbReference type="PRINTS" id="PR00081">
    <property type="entry name" value="GDHRDH"/>
</dbReference>
<dbReference type="PANTHER" id="PTHR43008:SF4">
    <property type="entry name" value="CHAIN DEHYDROGENASE, PUTATIVE (AFU_ORTHOLOGUE AFUA_4G08710)-RELATED"/>
    <property type="match status" value="1"/>
</dbReference>
<dbReference type="PANTHER" id="PTHR43008">
    <property type="entry name" value="BENZIL REDUCTASE"/>
    <property type="match status" value="1"/>
</dbReference>
<protein>
    <recommendedName>
        <fullName evidence="5">NAD(P)-binding protein</fullName>
    </recommendedName>
</protein>
<dbReference type="AlphaFoldDB" id="A0AAV9PC67"/>
<dbReference type="Gene3D" id="3.40.50.720">
    <property type="entry name" value="NAD(P)-binding Rossmann-like Domain"/>
    <property type="match status" value="1"/>
</dbReference>
<evidence type="ECO:0000256" key="2">
    <source>
        <dbReference type="ARBA" id="ARBA00023002"/>
    </source>
</evidence>
<dbReference type="InterPro" id="IPR002347">
    <property type="entry name" value="SDR_fam"/>
</dbReference>
<comment type="similarity">
    <text evidence="1">Belongs to the short-chain dehydrogenases/reductases (SDR) family.</text>
</comment>
<evidence type="ECO:0000313" key="4">
    <source>
        <dbReference type="Proteomes" id="UP001337655"/>
    </source>
</evidence>
<evidence type="ECO:0008006" key="5">
    <source>
        <dbReference type="Google" id="ProtNLM"/>
    </source>
</evidence>
<dbReference type="GO" id="GO:0016616">
    <property type="term" value="F:oxidoreductase activity, acting on the CH-OH group of donors, NAD or NADP as acceptor"/>
    <property type="evidence" value="ECO:0007669"/>
    <property type="project" value="UniProtKB-ARBA"/>
</dbReference>
<name>A0AAV9PC67_9PEZI</name>
<evidence type="ECO:0000313" key="3">
    <source>
        <dbReference type="EMBL" id="KAK5170941.1"/>
    </source>
</evidence>
<gene>
    <name evidence="3" type="ORF">LTR77_004085</name>
</gene>
<organism evidence="3 4">
    <name type="scientific">Saxophila tyrrhenica</name>
    <dbReference type="NCBI Taxonomy" id="1690608"/>
    <lineage>
        <taxon>Eukaryota</taxon>
        <taxon>Fungi</taxon>
        <taxon>Dikarya</taxon>
        <taxon>Ascomycota</taxon>
        <taxon>Pezizomycotina</taxon>
        <taxon>Dothideomycetes</taxon>
        <taxon>Dothideomycetidae</taxon>
        <taxon>Mycosphaerellales</taxon>
        <taxon>Extremaceae</taxon>
        <taxon>Saxophila</taxon>
    </lineage>
</organism>
<dbReference type="Proteomes" id="UP001337655">
    <property type="component" value="Unassembled WGS sequence"/>
</dbReference>
<dbReference type="RefSeq" id="XP_064659969.1">
    <property type="nucleotide sequence ID" value="XM_064801339.1"/>
</dbReference>
<dbReference type="GO" id="GO:0050664">
    <property type="term" value="F:oxidoreductase activity, acting on NAD(P)H, oxygen as acceptor"/>
    <property type="evidence" value="ECO:0007669"/>
    <property type="project" value="TreeGrafter"/>
</dbReference>
<keyword evidence="2" id="KW-0560">Oxidoreductase</keyword>
<dbReference type="CDD" id="cd05233">
    <property type="entry name" value="SDR_c"/>
    <property type="match status" value="1"/>
</dbReference>
<dbReference type="InterPro" id="IPR036291">
    <property type="entry name" value="NAD(P)-bd_dom_sf"/>
</dbReference>
<reference evidence="3 4" key="1">
    <citation type="submission" date="2023-08" db="EMBL/GenBank/DDBJ databases">
        <title>Black Yeasts Isolated from many extreme environments.</title>
        <authorList>
            <person name="Coleine C."/>
            <person name="Stajich J.E."/>
            <person name="Selbmann L."/>
        </authorList>
    </citation>
    <scope>NUCLEOTIDE SEQUENCE [LARGE SCALE GENOMIC DNA]</scope>
    <source>
        <strain evidence="3 4">CCFEE 5935</strain>
    </source>
</reference>
<keyword evidence="4" id="KW-1185">Reference proteome</keyword>
<comment type="caution">
    <text evidence="3">The sequence shown here is derived from an EMBL/GenBank/DDBJ whole genome shotgun (WGS) entry which is preliminary data.</text>
</comment>
<accession>A0AAV9PC67</accession>